<dbReference type="EMBL" id="JAEMWV010000002">
    <property type="protein sequence ID" value="MBN8251088.1"/>
    <property type="molecule type" value="Genomic_DNA"/>
</dbReference>
<gene>
    <name evidence="1" type="ORF">JF537_05760</name>
</gene>
<comment type="caution">
    <text evidence="1">The sequence shown here is derived from an EMBL/GenBank/DDBJ whole genome shotgun (WGS) entry which is preliminary data.</text>
</comment>
<evidence type="ECO:0000313" key="2">
    <source>
        <dbReference type="Proteomes" id="UP000664578"/>
    </source>
</evidence>
<name>A0A8I1SMN2_9BACI</name>
<protein>
    <submittedName>
        <fullName evidence="1">Uncharacterized protein</fullName>
    </submittedName>
</protein>
<accession>A0A8I1SMN2</accession>
<sequence>MVKLKEFSVDFDCNGMTPFFQVHQDNRVRFDIDALNMANLKLIINDIFNKDKQINAIVVSEYIVNNKRKSAKTRIGQVIHLKNWKEHVVLEEGTSDGIVYSTIGSLNPTDVYNYCLSVKKGLTRAYIAFHSNEYLLYVSSDVIDIISSNATNISKLKDRYNDFYDRYYEGNAHIYG</sequence>
<reference evidence="1" key="1">
    <citation type="submission" date="2020-12" db="EMBL/GenBank/DDBJ databases">
        <title>PHA producing bacteria isolated from mangrove.</title>
        <authorList>
            <person name="Zheng W."/>
            <person name="Yu S."/>
            <person name="Huang Y."/>
        </authorList>
    </citation>
    <scope>NUCLEOTIDE SEQUENCE</scope>
    <source>
        <strain evidence="1">GN22-4</strain>
    </source>
</reference>
<dbReference type="Proteomes" id="UP000664578">
    <property type="component" value="Unassembled WGS sequence"/>
</dbReference>
<organism evidence="1 2">
    <name type="scientific">Priestia flexa</name>
    <dbReference type="NCBI Taxonomy" id="86664"/>
    <lineage>
        <taxon>Bacteria</taxon>
        <taxon>Bacillati</taxon>
        <taxon>Bacillota</taxon>
        <taxon>Bacilli</taxon>
        <taxon>Bacillales</taxon>
        <taxon>Bacillaceae</taxon>
        <taxon>Priestia</taxon>
    </lineage>
</organism>
<proteinExistence type="predicted"/>
<dbReference type="AlphaFoldDB" id="A0A8I1SMN2"/>
<evidence type="ECO:0000313" key="1">
    <source>
        <dbReference type="EMBL" id="MBN8251088.1"/>
    </source>
</evidence>